<evidence type="ECO:0000313" key="3">
    <source>
        <dbReference type="Proteomes" id="UP000014136"/>
    </source>
</evidence>
<sequence length="382" mass="45295">MIIYILLFSCCILLTVFIKQNPVRIDTKYSIEKNFNFRNIIILLLIFLILEVFAGIRYEVGTDYWTYSNLHIPEVLSGINFRVEPLYRLVIKLGINFPIGDEMYQGIFILTHLLILIPIFISIYKVSKNYMWSIIILLLSGYFNLSLSMMRQAIALSVVLLSLNFIKKRKIIPFIICIIIGFYFHKSAILFLPVYFVYGKRFNPNVALFLISIVAILQQFFRPLLLTIAETLGLYSRYFYTNRYGQGSDGKYFFILGIFFFLVYWIFDSRKKIYPLSKEEEKEWNFFGMISTLLFLVTCLFPIIPTAYRIFYSIFIFEIIVFPNILMLPFIRKYSTLIKFASLLVMLIFFYIVYVKFQSMDTVPYRTIFNKINLKDYIFNVN</sequence>
<dbReference type="eggNOG" id="ENOG5033A5I">
    <property type="taxonomic scope" value="Bacteria"/>
</dbReference>
<feature type="transmembrane region" description="Helical" evidence="1">
    <location>
        <begin position="37"/>
        <end position="56"/>
    </location>
</feature>
<feature type="transmembrane region" description="Helical" evidence="1">
    <location>
        <begin position="311"/>
        <end position="331"/>
    </location>
</feature>
<evidence type="ECO:0000313" key="2">
    <source>
        <dbReference type="EMBL" id="EOT30779.1"/>
    </source>
</evidence>
<feature type="transmembrane region" description="Helical" evidence="1">
    <location>
        <begin position="106"/>
        <end position="124"/>
    </location>
</feature>
<feature type="transmembrane region" description="Helical" evidence="1">
    <location>
        <begin position="287"/>
        <end position="304"/>
    </location>
</feature>
<dbReference type="PATRIC" id="fig|1139996.3.peg.477"/>
<feature type="transmembrane region" description="Helical" evidence="1">
    <location>
        <begin position="208"/>
        <end position="229"/>
    </location>
</feature>
<gene>
    <name evidence="2" type="ORF">OMQ_00483</name>
</gene>
<keyword evidence="3" id="KW-1185">Reference proteome</keyword>
<organism evidence="2 3">
    <name type="scientific">Enterococcus saccharolyticus subsp. saccharolyticus ATCC 43076</name>
    <dbReference type="NCBI Taxonomy" id="1139996"/>
    <lineage>
        <taxon>Bacteria</taxon>
        <taxon>Bacillati</taxon>
        <taxon>Bacillota</taxon>
        <taxon>Bacilli</taxon>
        <taxon>Lactobacillales</taxon>
        <taxon>Enterococcaceae</taxon>
        <taxon>Enterococcus</taxon>
    </lineage>
</organism>
<dbReference type="OrthoDB" id="2329888at2"/>
<dbReference type="AlphaFoldDB" id="S0JD22"/>
<keyword evidence="1" id="KW-1133">Transmembrane helix</keyword>
<dbReference type="Pfam" id="PF14897">
    <property type="entry name" value="EpsG"/>
    <property type="match status" value="1"/>
</dbReference>
<name>S0JD22_9ENTE</name>
<evidence type="ECO:0000256" key="1">
    <source>
        <dbReference type="SAM" id="Phobius"/>
    </source>
</evidence>
<feature type="transmembrane region" description="Helical" evidence="1">
    <location>
        <begin position="337"/>
        <end position="357"/>
    </location>
</feature>
<comment type="caution">
    <text evidence="2">The sequence shown here is derived from an EMBL/GenBank/DDBJ whole genome shotgun (WGS) entry which is preliminary data.</text>
</comment>
<keyword evidence="1" id="KW-0812">Transmembrane</keyword>
<dbReference type="Proteomes" id="UP000014136">
    <property type="component" value="Unassembled WGS sequence"/>
</dbReference>
<feature type="transmembrane region" description="Helical" evidence="1">
    <location>
        <begin position="250"/>
        <end position="267"/>
    </location>
</feature>
<dbReference type="RefSeq" id="WP_016174294.1">
    <property type="nucleotide sequence ID" value="NZ_KE136389.1"/>
</dbReference>
<protein>
    <recommendedName>
        <fullName evidence="4">EpsG family protein</fullName>
    </recommendedName>
</protein>
<dbReference type="STRING" id="41997.RV16_GL001326"/>
<dbReference type="HOGENOM" id="CLU_059692_2_0_9"/>
<dbReference type="InterPro" id="IPR049458">
    <property type="entry name" value="EpsG-like"/>
</dbReference>
<evidence type="ECO:0008006" key="4">
    <source>
        <dbReference type="Google" id="ProtNLM"/>
    </source>
</evidence>
<proteinExistence type="predicted"/>
<feature type="transmembrane region" description="Helical" evidence="1">
    <location>
        <begin position="171"/>
        <end position="196"/>
    </location>
</feature>
<reference evidence="2 3" key="1">
    <citation type="submission" date="2013-03" db="EMBL/GenBank/DDBJ databases">
        <title>The Genome Sequence of Enterococcus saccharolyticus ATCC_43076 (Illumina only assembly).</title>
        <authorList>
            <consortium name="The Broad Institute Genomics Platform"/>
            <consortium name="The Broad Institute Genome Sequencing Center for Infectious Disease"/>
            <person name="Earl A."/>
            <person name="Russ C."/>
            <person name="Gilmore M."/>
            <person name="Surin D."/>
            <person name="Walker B."/>
            <person name="Young S."/>
            <person name="Zeng Q."/>
            <person name="Gargeya S."/>
            <person name="Fitzgerald M."/>
            <person name="Haas B."/>
            <person name="Abouelleil A."/>
            <person name="Allen A.W."/>
            <person name="Alvarado L."/>
            <person name="Arachchi H.M."/>
            <person name="Berlin A.M."/>
            <person name="Chapman S.B."/>
            <person name="Gainer-Dewar J."/>
            <person name="Goldberg J."/>
            <person name="Griggs A."/>
            <person name="Gujja S."/>
            <person name="Hansen M."/>
            <person name="Howarth C."/>
            <person name="Imamovic A."/>
            <person name="Ireland A."/>
            <person name="Larimer J."/>
            <person name="McCowan C."/>
            <person name="Murphy C."/>
            <person name="Pearson M."/>
            <person name="Poon T.W."/>
            <person name="Priest M."/>
            <person name="Roberts A."/>
            <person name="Saif S."/>
            <person name="Shea T."/>
            <person name="Sisk P."/>
            <person name="Sykes S."/>
            <person name="Wortman J."/>
            <person name="Nusbaum C."/>
            <person name="Birren B."/>
        </authorList>
    </citation>
    <scope>NUCLEOTIDE SEQUENCE [LARGE SCALE GENOMIC DNA]</scope>
    <source>
        <strain evidence="2 3">ATCC 43076</strain>
    </source>
</reference>
<accession>S0JD22</accession>
<keyword evidence="1" id="KW-0472">Membrane</keyword>
<feature type="transmembrane region" description="Helical" evidence="1">
    <location>
        <begin position="130"/>
        <end position="150"/>
    </location>
</feature>
<dbReference type="EMBL" id="AHYT01000001">
    <property type="protein sequence ID" value="EOT30779.1"/>
    <property type="molecule type" value="Genomic_DNA"/>
</dbReference>